<dbReference type="SMART" id="SM00387">
    <property type="entry name" value="HATPase_c"/>
    <property type="match status" value="1"/>
</dbReference>
<dbReference type="Pfam" id="PF00512">
    <property type="entry name" value="HisKA"/>
    <property type="match status" value="1"/>
</dbReference>
<evidence type="ECO:0000256" key="3">
    <source>
        <dbReference type="ARBA" id="ARBA00022553"/>
    </source>
</evidence>
<evidence type="ECO:0000256" key="5">
    <source>
        <dbReference type="ARBA" id="ARBA00022777"/>
    </source>
</evidence>
<dbReference type="GO" id="GO:0000155">
    <property type="term" value="F:phosphorelay sensor kinase activity"/>
    <property type="evidence" value="ECO:0007669"/>
    <property type="project" value="InterPro"/>
</dbReference>
<evidence type="ECO:0000313" key="6">
    <source>
        <dbReference type="EMBL" id="BAU52410.1"/>
    </source>
</evidence>
<dbReference type="EC" id="2.7.13.3" evidence="2"/>
<accession>A0A110B0C4</accession>
<dbReference type="Gene3D" id="3.30.565.10">
    <property type="entry name" value="Histidine kinase-like ATPase, C-terminal domain"/>
    <property type="match status" value="1"/>
</dbReference>
<dbReference type="EMBL" id="AP017313">
    <property type="protein sequence ID" value="BAU52410.1"/>
    <property type="molecule type" value="Genomic_DNA"/>
</dbReference>
<dbReference type="CDD" id="cd00082">
    <property type="entry name" value="HisKA"/>
    <property type="match status" value="1"/>
</dbReference>
<dbReference type="CDD" id="cd16922">
    <property type="entry name" value="HATPase_EvgS-ArcB-TorS-like"/>
    <property type="match status" value="1"/>
</dbReference>
<dbReference type="InterPro" id="IPR003661">
    <property type="entry name" value="HisK_dim/P_dom"/>
</dbReference>
<evidence type="ECO:0000256" key="2">
    <source>
        <dbReference type="ARBA" id="ARBA00012438"/>
    </source>
</evidence>
<keyword evidence="5 6" id="KW-0418">Kinase</keyword>
<dbReference type="Pfam" id="PF02518">
    <property type="entry name" value="HATPase_c"/>
    <property type="match status" value="1"/>
</dbReference>
<dbReference type="PROSITE" id="PS50109">
    <property type="entry name" value="HIS_KIN"/>
    <property type="match status" value="1"/>
</dbReference>
<dbReference type="InterPro" id="IPR036097">
    <property type="entry name" value="HisK_dim/P_sf"/>
</dbReference>
<proteinExistence type="predicted"/>
<dbReference type="OrthoDB" id="711632at2"/>
<reference evidence="6 7" key="1">
    <citation type="submission" date="2015-12" db="EMBL/GenBank/DDBJ databases">
        <title>Genome sequence of Mucilaginibacter gotjawali.</title>
        <authorList>
            <person name="Lee J.S."/>
            <person name="Lee K.C."/>
            <person name="Kim K.K."/>
            <person name="Lee B.W."/>
        </authorList>
    </citation>
    <scope>NUCLEOTIDE SEQUENCE [LARGE SCALE GENOMIC DNA]</scope>
    <source>
        <strain evidence="6 7">SA3-7</strain>
    </source>
</reference>
<dbReference type="SMART" id="SM00388">
    <property type="entry name" value="HisKA"/>
    <property type="match status" value="1"/>
</dbReference>
<dbReference type="InterPro" id="IPR003594">
    <property type="entry name" value="HATPase_dom"/>
</dbReference>
<dbReference type="InterPro" id="IPR005467">
    <property type="entry name" value="His_kinase_dom"/>
</dbReference>
<organism evidence="6 7">
    <name type="scientific">Mucilaginibacter gotjawali</name>
    <dbReference type="NCBI Taxonomy" id="1550579"/>
    <lineage>
        <taxon>Bacteria</taxon>
        <taxon>Pseudomonadati</taxon>
        <taxon>Bacteroidota</taxon>
        <taxon>Sphingobacteriia</taxon>
        <taxon>Sphingobacteriales</taxon>
        <taxon>Sphingobacteriaceae</taxon>
        <taxon>Mucilaginibacter</taxon>
    </lineage>
</organism>
<keyword evidence="7" id="KW-1185">Reference proteome</keyword>
<dbReference type="SUPFAM" id="SSF47384">
    <property type="entry name" value="Homodimeric domain of signal transducing histidine kinase"/>
    <property type="match status" value="1"/>
</dbReference>
<dbReference type="GO" id="GO:0005886">
    <property type="term" value="C:plasma membrane"/>
    <property type="evidence" value="ECO:0007669"/>
    <property type="project" value="TreeGrafter"/>
</dbReference>
<comment type="catalytic activity">
    <reaction evidence="1">
        <text>ATP + protein L-histidine = ADP + protein N-phospho-L-histidine.</text>
        <dbReference type="EC" id="2.7.13.3"/>
    </reaction>
</comment>
<dbReference type="AlphaFoldDB" id="A0A110B0C4"/>
<dbReference type="KEGG" id="mgot:MgSA37_00567"/>
<name>A0A110B0C4_9SPHI</name>
<dbReference type="SUPFAM" id="SSF55874">
    <property type="entry name" value="ATPase domain of HSP90 chaperone/DNA topoisomerase II/histidine kinase"/>
    <property type="match status" value="1"/>
</dbReference>
<dbReference type="PANTHER" id="PTHR43047">
    <property type="entry name" value="TWO-COMPONENT HISTIDINE PROTEIN KINASE"/>
    <property type="match status" value="1"/>
</dbReference>
<gene>
    <name evidence="6" type="primary">barA_1</name>
    <name evidence="6" type="ORF">MgSA37_00567</name>
</gene>
<dbReference type="PANTHER" id="PTHR43047:SF65">
    <property type="entry name" value="CHEY-HOMOLOGOUS RECEIVER DOMAIN AND PAS DOMAIN-CONTAINING PROTEIN"/>
    <property type="match status" value="1"/>
</dbReference>
<dbReference type="GO" id="GO:0009927">
    <property type="term" value="F:histidine phosphotransfer kinase activity"/>
    <property type="evidence" value="ECO:0007669"/>
    <property type="project" value="TreeGrafter"/>
</dbReference>
<dbReference type="InterPro" id="IPR036890">
    <property type="entry name" value="HATPase_C_sf"/>
</dbReference>
<dbReference type="Gene3D" id="1.10.287.130">
    <property type="match status" value="1"/>
</dbReference>
<evidence type="ECO:0000256" key="4">
    <source>
        <dbReference type="ARBA" id="ARBA00022679"/>
    </source>
</evidence>
<dbReference type="FunFam" id="3.30.565.10:FF:000010">
    <property type="entry name" value="Sensor histidine kinase RcsC"/>
    <property type="match status" value="1"/>
</dbReference>
<dbReference type="InterPro" id="IPR004358">
    <property type="entry name" value="Sig_transdc_His_kin-like_C"/>
</dbReference>
<keyword evidence="4 6" id="KW-0808">Transferase</keyword>
<sequence>MSEKLMRTGVAAKNLRNIFILFLLFTFMITAGSLVLKYSIGRKLEGLSARLKEPSPAPEISNILLELNSAENDFQQANLNGNAGKLVAYKGKLSNVFAEINRLLVKYQADSARYFRGSRQLIAGSFSKKLEISQRVFDLKQHFDSLLKATTPAIISGAAGAGRLRWDKPDTTVSIREEATKTGLLRRLKNAISNKSQVKVLTIRERQRRDSARRLLTPAQLLRQLNKQNTYLLLSNEQLITANLNLLTQLHQLLEQLKDVNQASWERSRNDVLQQYQSTTSDMDHFIGVAIALILAFIILLIYFIRKAGAAEQNYLMENERAVALAGQKSEILATMSHEIRNPLTAITGAIYMLNKTVLSPSQEAKVSAINLSSAMLMETVNNILDLSALEHQQGAMLLNVTFTPYQVLREAVESMRFMAEKKGILLTTEFSGDESVTVMGDIFKLKQIMVNLLSNAIKYTDEGGVTVSAVLHTPPEQNAMLEVSISDTGIGIAKEQQAGLFTRYYQAGGSNTKPGTGLGLYLCKQLVALQGGTIRVESETGKGCVIRFTIPYPPPPVDGN</sequence>
<dbReference type="PRINTS" id="PR00344">
    <property type="entry name" value="BCTRLSENSOR"/>
</dbReference>
<dbReference type="RefSeq" id="WP_096349740.1">
    <property type="nucleotide sequence ID" value="NZ_AP017313.1"/>
</dbReference>
<evidence type="ECO:0000256" key="1">
    <source>
        <dbReference type="ARBA" id="ARBA00000085"/>
    </source>
</evidence>
<protein>
    <recommendedName>
        <fullName evidence="2">histidine kinase</fullName>
        <ecNumber evidence="2">2.7.13.3</ecNumber>
    </recommendedName>
</protein>
<evidence type="ECO:0000313" key="7">
    <source>
        <dbReference type="Proteomes" id="UP000218263"/>
    </source>
</evidence>
<keyword evidence="3" id="KW-0597">Phosphoprotein</keyword>
<dbReference type="Proteomes" id="UP000218263">
    <property type="component" value="Chromosome"/>
</dbReference>